<evidence type="ECO:0000256" key="1">
    <source>
        <dbReference type="SAM" id="Phobius"/>
    </source>
</evidence>
<sequence>MKTTTNSNSKLTSKRILIETIIIMLITISSVFVSNIFLKYILEAPAFLYLMIEMLIRRRSFRDLGFKISQTPRDLQKNLKLLFLVTMVLQLTPLLIGKAFMPAYIDHLRERMPSALQTFSLKSVMVLFITLIITSLVCLYEEMLYRGFFVERLSWFMKPYAAIAFSTLLFASMHFTPGNPSAVLFDLASVLLDGIIYGVIYIKTRNIYVSFIAHMIANIFGIIMFRLLF</sequence>
<name>A0A6P1TR16_9FIRM</name>
<evidence type="ECO:0000313" key="4">
    <source>
        <dbReference type="Proteomes" id="UP000464314"/>
    </source>
</evidence>
<dbReference type="EMBL" id="CP048000">
    <property type="protein sequence ID" value="QHQ63384.1"/>
    <property type="molecule type" value="Genomic_DNA"/>
</dbReference>
<dbReference type="PANTHER" id="PTHR43592">
    <property type="entry name" value="CAAX AMINO TERMINAL PROTEASE"/>
    <property type="match status" value="1"/>
</dbReference>
<reference evidence="3 4" key="1">
    <citation type="submission" date="2020-01" db="EMBL/GenBank/DDBJ databases">
        <title>Genome analysis of Anaerocolumna sp. CBA3638.</title>
        <authorList>
            <person name="Kim J."/>
            <person name="Roh S.W."/>
        </authorList>
    </citation>
    <scope>NUCLEOTIDE SEQUENCE [LARGE SCALE GENOMIC DNA]</scope>
    <source>
        <strain evidence="3 4">CBA3638</strain>
    </source>
</reference>
<keyword evidence="3" id="KW-0378">Hydrolase</keyword>
<feature type="transmembrane region" description="Helical" evidence="1">
    <location>
        <begin position="16"/>
        <end position="38"/>
    </location>
</feature>
<dbReference type="InterPro" id="IPR003675">
    <property type="entry name" value="Rce1/LyrA-like_dom"/>
</dbReference>
<evidence type="ECO:0000259" key="2">
    <source>
        <dbReference type="Pfam" id="PF02517"/>
    </source>
</evidence>
<dbReference type="GO" id="GO:0006508">
    <property type="term" value="P:proteolysis"/>
    <property type="evidence" value="ECO:0007669"/>
    <property type="project" value="UniProtKB-KW"/>
</dbReference>
<keyword evidence="3" id="KW-0482">Metalloprotease</keyword>
<dbReference type="Pfam" id="PF02517">
    <property type="entry name" value="Rce1-like"/>
    <property type="match status" value="1"/>
</dbReference>
<accession>A0A6P1TR16</accession>
<gene>
    <name evidence="3" type="ORF">Ana3638_23570</name>
</gene>
<feature type="transmembrane region" description="Helical" evidence="1">
    <location>
        <begin position="160"/>
        <end position="176"/>
    </location>
</feature>
<protein>
    <submittedName>
        <fullName evidence="3">CPBP family intramembrane metalloprotease</fullName>
    </submittedName>
</protein>
<keyword evidence="4" id="KW-1185">Reference proteome</keyword>
<dbReference type="Proteomes" id="UP000464314">
    <property type="component" value="Chromosome"/>
</dbReference>
<feature type="transmembrane region" description="Helical" evidence="1">
    <location>
        <begin position="207"/>
        <end position="228"/>
    </location>
</feature>
<keyword evidence="1" id="KW-0472">Membrane</keyword>
<dbReference type="KEGG" id="anr:Ana3638_23570"/>
<proteinExistence type="predicted"/>
<dbReference type="GO" id="GO:0080120">
    <property type="term" value="P:CAAX-box protein maturation"/>
    <property type="evidence" value="ECO:0007669"/>
    <property type="project" value="UniProtKB-ARBA"/>
</dbReference>
<dbReference type="RefSeq" id="WP_161840206.1">
    <property type="nucleotide sequence ID" value="NZ_CP048000.1"/>
</dbReference>
<keyword evidence="1" id="KW-0812">Transmembrane</keyword>
<dbReference type="GO" id="GO:0004175">
    <property type="term" value="F:endopeptidase activity"/>
    <property type="evidence" value="ECO:0007669"/>
    <property type="project" value="UniProtKB-ARBA"/>
</dbReference>
<evidence type="ECO:0000313" key="3">
    <source>
        <dbReference type="EMBL" id="QHQ63384.1"/>
    </source>
</evidence>
<keyword evidence="3" id="KW-0645">Protease</keyword>
<feature type="transmembrane region" description="Helical" evidence="1">
    <location>
        <begin position="81"/>
        <end position="101"/>
    </location>
</feature>
<feature type="transmembrane region" description="Helical" evidence="1">
    <location>
        <begin position="182"/>
        <end position="200"/>
    </location>
</feature>
<feature type="domain" description="CAAX prenyl protease 2/Lysostaphin resistance protein A-like" evidence="2">
    <location>
        <begin position="126"/>
        <end position="220"/>
    </location>
</feature>
<organism evidence="3 4">
    <name type="scientific">Anaerocolumna sedimenticola</name>
    <dbReference type="NCBI Taxonomy" id="2696063"/>
    <lineage>
        <taxon>Bacteria</taxon>
        <taxon>Bacillati</taxon>
        <taxon>Bacillota</taxon>
        <taxon>Clostridia</taxon>
        <taxon>Lachnospirales</taxon>
        <taxon>Lachnospiraceae</taxon>
        <taxon>Anaerocolumna</taxon>
    </lineage>
</organism>
<dbReference type="AlphaFoldDB" id="A0A6P1TR16"/>
<dbReference type="GO" id="GO:0008237">
    <property type="term" value="F:metallopeptidase activity"/>
    <property type="evidence" value="ECO:0007669"/>
    <property type="project" value="UniProtKB-KW"/>
</dbReference>
<dbReference type="PANTHER" id="PTHR43592:SF15">
    <property type="entry name" value="CAAX AMINO TERMINAL PROTEASE FAMILY PROTEIN"/>
    <property type="match status" value="1"/>
</dbReference>
<feature type="transmembrane region" description="Helical" evidence="1">
    <location>
        <begin position="121"/>
        <end position="140"/>
    </location>
</feature>
<keyword evidence="1" id="KW-1133">Transmembrane helix</keyword>